<dbReference type="InterPro" id="IPR017907">
    <property type="entry name" value="Znf_RING_CS"/>
</dbReference>
<dbReference type="RefSeq" id="XP_017298698.1">
    <property type="nucleotide sequence ID" value="XM_017443209.2"/>
</dbReference>
<dbReference type="PROSITE" id="PS50119">
    <property type="entry name" value="ZF_BBOX"/>
    <property type="match status" value="2"/>
</dbReference>
<evidence type="ECO:0000256" key="5">
    <source>
        <dbReference type="PROSITE-ProRule" id="PRU00024"/>
    </source>
</evidence>
<dbReference type="SUPFAM" id="SSF101898">
    <property type="entry name" value="NHL repeat"/>
    <property type="match status" value="1"/>
</dbReference>
<name>A0A1S4E965_DIACI</name>
<evidence type="ECO:0000259" key="9">
    <source>
        <dbReference type="PROSITE" id="PS50089"/>
    </source>
</evidence>
<feature type="domain" description="B box-type" evidence="10">
    <location>
        <begin position="184"/>
        <end position="227"/>
    </location>
</feature>
<dbReference type="PROSITE" id="PS00518">
    <property type="entry name" value="ZF_RING_1"/>
    <property type="match status" value="1"/>
</dbReference>
<dbReference type="STRING" id="121845.A0A1S4E965"/>
<feature type="region of interest" description="Disordered" evidence="8">
    <location>
        <begin position="563"/>
        <end position="604"/>
    </location>
</feature>
<accession>A0A1S4E965</accession>
<evidence type="ECO:0000256" key="3">
    <source>
        <dbReference type="ARBA" id="ARBA00022771"/>
    </source>
</evidence>
<dbReference type="Gene3D" id="3.30.40.10">
    <property type="entry name" value="Zinc/RING finger domain, C3HC4 (zinc finger)"/>
    <property type="match status" value="1"/>
</dbReference>
<dbReference type="AlphaFoldDB" id="A0A1S4E965"/>
<evidence type="ECO:0000256" key="1">
    <source>
        <dbReference type="ARBA" id="ARBA00022723"/>
    </source>
</evidence>
<feature type="repeat" description="NHL" evidence="6">
    <location>
        <begin position="644"/>
        <end position="685"/>
    </location>
</feature>
<dbReference type="Pfam" id="PF00097">
    <property type="entry name" value="zf-C3HC4"/>
    <property type="match status" value="1"/>
</dbReference>
<dbReference type="GeneID" id="103507159"/>
<dbReference type="GO" id="GO:0061630">
    <property type="term" value="F:ubiquitin protein ligase activity"/>
    <property type="evidence" value="ECO:0007669"/>
    <property type="project" value="TreeGrafter"/>
</dbReference>
<dbReference type="Pfam" id="PF01436">
    <property type="entry name" value="NHL"/>
    <property type="match status" value="2"/>
</dbReference>
<dbReference type="CDD" id="cd20482">
    <property type="entry name" value="CC_brat-like"/>
    <property type="match status" value="1"/>
</dbReference>
<dbReference type="SUPFAM" id="SSF57845">
    <property type="entry name" value="B-box zinc-binding domain"/>
    <property type="match status" value="1"/>
</dbReference>
<feature type="repeat" description="NHL" evidence="6">
    <location>
        <begin position="689"/>
        <end position="735"/>
    </location>
</feature>
<evidence type="ECO:0000256" key="2">
    <source>
        <dbReference type="ARBA" id="ARBA00022737"/>
    </source>
</evidence>
<dbReference type="CDD" id="cd14959">
    <property type="entry name" value="NHL_brat_like"/>
    <property type="match status" value="1"/>
</dbReference>
<dbReference type="InterPro" id="IPR018957">
    <property type="entry name" value="Znf_C3HC4_RING-type"/>
</dbReference>
<dbReference type="PANTHER" id="PTHR25462:SF296">
    <property type="entry name" value="MEIOTIC P26, ISOFORM F"/>
    <property type="match status" value="1"/>
</dbReference>
<keyword evidence="1" id="KW-0479">Metal-binding</keyword>
<proteinExistence type="predicted"/>
<keyword evidence="3 5" id="KW-0863">Zinc-finger</keyword>
<dbReference type="SMART" id="SM00502">
    <property type="entry name" value="BBC"/>
    <property type="match status" value="1"/>
</dbReference>
<dbReference type="PANTHER" id="PTHR25462">
    <property type="entry name" value="BONUS, ISOFORM C-RELATED"/>
    <property type="match status" value="1"/>
</dbReference>
<keyword evidence="11" id="KW-1185">Reference proteome</keyword>
<dbReference type="KEGG" id="dci:103507159"/>
<reference evidence="12 13" key="1">
    <citation type="submission" date="2025-04" db="UniProtKB">
        <authorList>
            <consortium name="RefSeq"/>
        </authorList>
    </citation>
    <scope>IDENTIFICATION</scope>
</reference>
<dbReference type="RefSeq" id="XP_017298697.1">
    <property type="nucleotide sequence ID" value="XM_017443208.2"/>
</dbReference>
<dbReference type="GO" id="GO:0005654">
    <property type="term" value="C:nucleoplasm"/>
    <property type="evidence" value="ECO:0007669"/>
    <property type="project" value="TreeGrafter"/>
</dbReference>
<dbReference type="InterPro" id="IPR003649">
    <property type="entry name" value="Bbox_C"/>
</dbReference>
<feature type="compositionally biased region" description="Low complexity" evidence="8">
    <location>
        <begin position="595"/>
        <end position="604"/>
    </location>
</feature>
<dbReference type="GO" id="GO:0008270">
    <property type="term" value="F:zinc ion binding"/>
    <property type="evidence" value="ECO:0007669"/>
    <property type="project" value="UniProtKB-KW"/>
</dbReference>
<dbReference type="Pfam" id="PF00643">
    <property type="entry name" value="zf-B_box"/>
    <property type="match status" value="1"/>
</dbReference>
<dbReference type="InterPro" id="IPR001841">
    <property type="entry name" value="Znf_RING"/>
</dbReference>
<feature type="compositionally biased region" description="Polar residues" evidence="8">
    <location>
        <begin position="575"/>
        <end position="587"/>
    </location>
</feature>
<feature type="region of interest" description="Disordered" evidence="8">
    <location>
        <begin position="396"/>
        <end position="437"/>
    </location>
</feature>
<feature type="coiled-coil region" evidence="7">
    <location>
        <begin position="252"/>
        <end position="308"/>
    </location>
</feature>
<dbReference type="Proteomes" id="UP000079169">
    <property type="component" value="Unplaced"/>
</dbReference>
<evidence type="ECO:0000313" key="11">
    <source>
        <dbReference type="Proteomes" id="UP000079169"/>
    </source>
</evidence>
<gene>
    <name evidence="12 13" type="primary">LOC103507159</name>
</gene>
<feature type="compositionally biased region" description="Low complexity" evidence="8">
    <location>
        <begin position="413"/>
        <end position="426"/>
    </location>
</feature>
<feature type="domain" description="B box-type" evidence="10">
    <location>
        <begin position="123"/>
        <end position="170"/>
    </location>
</feature>
<dbReference type="PROSITE" id="PS50089">
    <property type="entry name" value="ZF_RING_2"/>
    <property type="match status" value="1"/>
</dbReference>
<evidence type="ECO:0000259" key="10">
    <source>
        <dbReference type="PROSITE" id="PS50119"/>
    </source>
</evidence>
<dbReference type="CDD" id="cd19813">
    <property type="entry name" value="Bbox1_BRAT-like"/>
    <property type="match status" value="1"/>
</dbReference>
<dbReference type="InterPro" id="IPR001258">
    <property type="entry name" value="NHL_repeat"/>
</dbReference>
<dbReference type="SMART" id="SM00336">
    <property type="entry name" value="BBOX"/>
    <property type="match status" value="2"/>
</dbReference>
<feature type="domain" description="RING-type" evidence="9">
    <location>
        <begin position="44"/>
        <end position="93"/>
    </location>
</feature>
<keyword evidence="7" id="KW-0175">Coiled coil</keyword>
<organism evidence="11 13">
    <name type="scientific">Diaphorina citri</name>
    <name type="common">Asian citrus psyllid</name>
    <dbReference type="NCBI Taxonomy" id="121845"/>
    <lineage>
        <taxon>Eukaryota</taxon>
        <taxon>Metazoa</taxon>
        <taxon>Ecdysozoa</taxon>
        <taxon>Arthropoda</taxon>
        <taxon>Hexapoda</taxon>
        <taxon>Insecta</taxon>
        <taxon>Pterygota</taxon>
        <taxon>Neoptera</taxon>
        <taxon>Paraneoptera</taxon>
        <taxon>Hemiptera</taxon>
        <taxon>Sternorrhyncha</taxon>
        <taxon>Psylloidea</taxon>
        <taxon>Psyllidae</taxon>
        <taxon>Diaphorininae</taxon>
        <taxon>Diaphorina</taxon>
    </lineage>
</organism>
<dbReference type="InterPro" id="IPR011042">
    <property type="entry name" value="6-blade_b-propeller_TolB-like"/>
</dbReference>
<evidence type="ECO:0000256" key="6">
    <source>
        <dbReference type="PROSITE-ProRule" id="PRU00504"/>
    </source>
</evidence>
<dbReference type="InterPro" id="IPR013083">
    <property type="entry name" value="Znf_RING/FYVE/PHD"/>
</dbReference>
<keyword evidence="2" id="KW-0677">Repeat</keyword>
<protein>
    <submittedName>
        <fullName evidence="12">Brain tumor protein-like isoform X1</fullName>
    </submittedName>
    <submittedName>
        <fullName evidence="13">Brain tumor protein-like isoform X2</fullName>
    </submittedName>
</protein>
<sequence>MSMMNGLEDLLESTSLIGESTLSNMMNNNNHGSIEEEWNSEVICRMCNNQYVTPRLLSCLHVFCESCLNNALNTTGSGDIGVRQGTISCVQCSQETKIGPEGVSGLPLDFMINNALDLKSIHDDQVVCTACVTKEKAVARCKDCAQFLCTNCTTAHQFMKCFDNHNVIFLKELLENKKALSKIHKSIYCDVHNSDLLSLYCYSCQQPICKTCRLTDHKPPHHQTESSAEALIKQKEDLNSLVMESQGKIAQCEQLSNNSDELLSELECEHDNAKGLIDETYQSYKNILEQYRDELIEQLETVHKQRELKIMDSMNVLEKTIERVEQACKYTNNLLDKGSEQEILSLKKHVGNQLLNLINNTPKPDTDVTFQFVTDADKFKQAVKSTFGKVVVNMGSASTSTSTSTPHEVSPFPTGSNSSGHPSSSAGLGGGPPLMVNTNGIPGTISLASSSMTSSPISMLSSFEDFANTPSSVIPPPIPASNAPGNIHGLSLIQEYNLAQLAHLVAGTVDKPPSPPPLPMITPPVVGGGGGFSIADLFTGGDMNANAFNNIQALAKLGSSGLGDSTDLSRPTPPTASSGNLLNNSSPILPPSAPPTSLYSPSVSSSTSLLSPDILSSEISPSLSMQSYQSSRSKQIQTMQIRIKFGTIGSGNGQFSSPHGFCLGMDEDIVVADTNNHRIQVFDKDGNFKFQFGSPGKEEGQLWYPRKVAVLKTSGKFVVCDRGSERSRMQIFSKSGHFLRKIAIRYIDIVAGLAVTPHGLIVAVDSVSPTVFNITENGDLLTWFDCSEHMREPSDIAVNGKEYFVCDFKGHCVVVFDETGNFLRRIGFENITNFPNGIDISGAGDVLVGDSHGNRFHVAVFSRMGQLVTEFECPYVKVSRCCGLKITSEGFVVTLAKNNHHVLVLNTLYIQ</sequence>
<dbReference type="InterPro" id="IPR000315">
    <property type="entry name" value="Znf_B-box"/>
</dbReference>
<evidence type="ECO:0000313" key="13">
    <source>
        <dbReference type="RefSeq" id="XP_017298698.1"/>
    </source>
</evidence>
<evidence type="ECO:0000256" key="4">
    <source>
        <dbReference type="ARBA" id="ARBA00022833"/>
    </source>
</evidence>
<evidence type="ECO:0000256" key="7">
    <source>
        <dbReference type="SAM" id="Coils"/>
    </source>
</evidence>
<dbReference type="Gene3D" id="2.120.10.30">
    <property type="entry name" value="TolB, C-terminal domain"/>
    <property type="match status" value="1"/>
</dbReference>
<evidence type="ECO:0000256" key="8">
    <source>
        <dbReference type="SAM" id="MobiDB-lite"/>
    </source>
</evidence>
<evidence type="ECO:0000313" key="12">
    <source>
        <dbReference type="RefSeq" id="XP_017298697.1"/>
    </source>
</evidence>
<dbReference type="SUPFAM" id="SSF57850">
    <property type="entry name" value="RING/U-box"/>
    <property type="match status" value="1"/>
</dbReference>
<dbReference type="SMART" id="SM00184">
    <property type="entry name" value="RING"/>
    <property type="match status" value="1"/>
</dbReference>
<keyword evidence="4" id="KW-0862">Zinc</keyword>
<dbReference type="Gene3D" id="3.30.160.60">
    <property type="entry name" value="Classic Zinc Finger"/>
    <property type="match status" value="1"/>
</dbReference>
<dbReference type="InterPro" id="IPR047153">
    <property type="entry name" value="TRIM45/56/19-like"/>
</dbReference>
<dbReference type="PROSITE" id="PS51125">
    <property type="entry name" value="NHL"/>
    <property type="match status" value="2"/>
</dbReference>
<dbReference type="PaxDb" id="121845-A0A1S4E965"/>